<evidence type="ECO:0000313" key="1">
    <source>
        <dbReference type="EMBL" id="USR79126.1"/>
    </source>
</evidence>
<sequence length="221" mass="23769">MKRAKMSHTPADLISALLTRATMPALVWYGKSERIELSGKVVAMHISKLVGYLLNDLAVSEDTRLVIDLPIHWKTLLWQLAGYASGCQVSSAGTDLSWEDIVVTNAPTDSPGQGVHLALNLDSLALSWNGSLPAGYDDATAAPMRFADTIDTSILSSTPLPAVVPPEHATRALAVLPRDIHTLCSEFIGAAVTNRNLVIITLEQDIETILAAENASMWDTI</sequence>
<protein>
    <recommendedName>
        <fullName evidence="3">TIGR03089 family protein</fullName>
    </recommendedName>
</protein>
<keyword evidence="2" id="KW-1185">Reference proteome</keyword>
<name>A0ABY5AI55_9ACTO</name>
<dbReference type="RefSeq" id="WP_252673000.1">
    <property type="nucleotide sequence ID" value="NZ_CP099547.1"/>
</dbReference>
<proteinExistence type="predicted"/>
<dbReference type="Proteomes" id="UP001056109">
    <property type="component" value="Chromosome"/>
</dbReference>
<accession>A0ABY5AI55</accession>
<reference evidence="1" key="1">
    <citation type="submission" date="2022-06" db="EMBL/GenBank/DDBJ databases">
        <title>Complete Genome Sequence of Arcanobacterium pinnipediorum strain DSM 28752 isolated from a harbour seal.</title>
        <authorList>
            <person name="Borowiak M."/>
            <person name="Kreitlow A."/>
            <person name="Alssahen M."/>
            <person name="Malorny B."/>
            <person name="Laemmler C."/>
            <person name="Prenger-Berninghoff E."/>
            <person name="Siebert U."/>
            <person name="Ploetz M."/>
            <person name="Abdulmawjood A."/>
        </authorList>
    </citation>
    <scope>NUCLEOTIDE SEQUENCE</scope>
    <source>
        <strain evidence="1">DSM 28752</strain>
    </source>
</reference>
<organism evidence="1 2">
    <name type="scientific">Arcanobacterium pinnipediorum</name>
    <dbReference type="NCBI Taxonomy" id="1503041"/>
    <lineage>
        <taxon>Bacteria</taxon>
        <taxon>Bacillati</taxon>
        <taxon>Actinomycetota</taxon>
        <taxon>Actinomycetes</taxon>
        <taxon>Actinomycetales</taxon>
        <taxon>Actinomycetaceae</taxon>
        <taxon>Arcanobacterium</taxon>
    </lineage>
</organism>
<gene>
    <name evidence="1" type="ORF">NG665_07005</name>
</gene>
<evidence type="ECO:0008006" key="3">
    <source>
        <dbReference type="Google" id="ProtNLM"/>
    </source>
</evidence>
<dbReference type="EMBL" id="CP099547">
    <property type="protein sequence ID" value="USR79126.1"/>
    <property type="molecule type" value="Genomic_DNA"/>
</dbReference>
<evidence type="ECO:0000313" key="2">
    <source>
        <dbReference type="Proteomes" id="UP001056109"/>
    </source>
</evidence>